<dbReference type="STRING" id="1802505.A3D01_00075"/>
<gene>
    <name evidence="3" type="ORF">A3D01_00075</name>
</gene>
<dbReference type="PROSITE" id="PS50110">
    <property type="entry name" value="RESPONSE_REGULATORY"/>
    <property type="match status" value="1"/>
</dbReference>
<evidence type="ECO:0000313" key="4">
    <source>
        <dbReference type="Proteomes" id="UP000177169"/>
    </source>
</evidence>
<accession>A0A1F7Z3V9</accession>
<dbReference type="GO" id="GO:0000160">
    <property type="term" value="P:phosphorelay signal transduction system"/>
    <property type="evidence" value="ECO:0007669"/>
    <property type="project" value="InterPro"/>
</dbReference>
<proteinExistence type="predicted"/>
<dbReference type="Gene3D" id="3.40.50.2300">
    <property type="match status" value="1"/>
</dbReference>
<sequence>MSQTFAFGGRKMKQNLRIAILEDSTKLAESLRNAIRNSLVAYIQLFFSGEDLLKELASGRRFDIYILDYQLDRYHRKLWGDEVAEKILAFSPKAKIIGVSSASYEEIFTQIGAHFLVKASVNKNILRTIRELLSQKSGKK</sequence>
<dbReference type="SMART" id="SM00448">
    <property type="entry name" value="REC"/>
    <property type="match status" value="1"/>
</dbReference>
<name>A0A1F7Z3V9_9BACT</name>
<reference evidence="3 4" key="1">
    <citation type="journal article" date="2016" name="Nat. Commun.">
        <title>Thousands of microbial genomes shed light on interconnected biogeochemical processes in an aquifer system.</title>
        <authorList>
            <person name="Anantharaman K."/>
            <person name="Brown C.T."/>
            <person name="Hug L.A."/>
            <person name="Sharon I."/>
            <person name="Castelle C.J."/>
            <person name="Probst A.J."/>
            <person name="Thomas B.C."/>
            <person name="Singh A."/>
            <person name="Wilkins M.J."/>
            <person name="Karaoz U."/>
            <person name="Brodie E.L."/>
            <person name="Williams K.H."/>
            <person name="Hubbard S.S."/>
            <person name="Banfield J.F."/>
        </authorList>
    </citation>
    <scope>NUCLEOTIDE SEQUENCE [LARGE SCALE GENOMIC DNA]</scope>
</reference>
<evidence type="ECO:0000259" key="2">
    <source>
        <dbReference type="PROSITE" id="PS50110"/>
    </source>
</evidence>
<feature type="modified residue" description="4-aspartylphosphate" evidence="1">
    <location>
        <position position="68"/>
    </location>
</feature>
<evidence type="ECO:0000313" key="3">
    <source>
        <dbReference type="EMBL" id="OGM34114.1"/>
    </source>
</evidence>
<dbReference type="Pfam" id="PF00072">
    <property type="entry name" value="Response_reg"/>
    <property type="match status" value="1"/>
</dbReference>
<keyword evidence="1" id="KW-0597">Phosphoprotein</keyword>
<dbReference type="CDD" id="cd00156">
    <property type="entry name" value="REC"/>
    <property type="match status" value="1"/>
</dbReference>
<dbReference type="InterPro" id="IPR011006">
    <property type="entry name" value="CheY-like_superfamily"/>
</dbReference>
<dbReference type="EMBL" id="MGGR01000009">
    <property type="protein sequence ID" value="OGM34114.1"/>
    <property type="molecule type" value="Genomic_DNA"/>
</dbReference>
<dbReference type="AlphaFoldDB" id="A0A1F7Z3V9"/>
<evidence type="ECO:0000256" key="1">
    <source>
        <dbReference type="PROSITE-ProRule" id="PRU00169"/>
    </source>
</evidence>
<dbReference type="SUPFAM" id="SSF52172">
    <property type="entry name" value="CheY-like"/>
    <property type="match status" value="1"/>
</dbReference>
<dbReference type="InterPro" id="IPR001789">
    <property type="entry name" value="Sig_transdc_resp-reg_receiver"/>
</dbReference>
<feature type="domain" description="Response regulatory" evidence="2">
    <location>
        <begin position="17"/>
        <end position="133"/>
    </location>
</feature>
<dbReference type="Proteomes" id="UP000177169">
    <property type="component" value="Unassembled WGS sequence"/>
</dbReference>
<protein>
    <recommendedName>
        <fullName evidence="2">Response regulatory domain-containing protein</fullName>
    </recommendedName>
</protein>
<comment type="caution">
    <text evidence="3">The sequence shown here is derived from an EMBL/GenBank/DDBJ whole genome shotgun (WGS) entry which is preliminary data.</text>
</comment>
<organism evidence="3 4">
    <name type="scientific">Candidatus Woesebacteria bacterium RIFCSPHIGHO2_02_FULL_39_13</name>
    <dbReference type="NCBI Taxonomy" id="1802505"/>
    <lineage>
        <taxon>Bacteria</taxon>
        <taxon>Candidatus Woeseibacteriota</taxon>
    </lineage>
</organism>